<evidence type="ECO:0000256" key="1">
    <source>
        <dbReference type="SAM" id="SignalP"/>
    </source>
</evidence>
<dbReference type="OrthoDB" id="10578357at2759"/>
<evidence type="ECO:0000313" key="3">
    <source>
        <dbReference type="Proteomes" id="UP000887116"/>
    </source>
</evidence>
<reference evidence="2" key="1">
    <citation type="submission" date="2020-07" db="EMBL/GenBank/DDBJ databases">
        <title>Multicomponent nature underlies the extraordinary mechanical properties of spider dragline silk.</title>
        <authorList>
            <person name="Kono N."/>
            <person name="Nakamura H."/>
            <person name="Mori M."/>
            <person name="Yoshida Y."/>
            <person name="Ohtoshi R."/>
            <person name="Malay A.D."/>
            <person name="Moran D.A.P."/>
            <person name="Tomita M."/>
            <person name="Numata K."/>
            <person name="Arakawa K."/>
        </authorList>
    </citation>
    <scope>NUCLEOTIDE SEQUENCE</scope>
</reference>
<proteinExistence type="predicted"/>
<sequence>MMTSVYFPLCLFLVFAMDLPCSAESERESLGNVQIPSFNPSDPNYVCNSKVNTKGRTLNPVEKYARLNCQVQCKLPGVEYGLLRLSKGTFCSDYRGTQISVECDEDRNCVLSGVF</sequence>
<feature type="chain" id="PRO_5036453255" evidence="1">
    <location>
        <begin position="24"/>
        <end position="115"/>
    </location>
</feature>
<dbReference type="AlphaFoldDB" id="A0A8X6HBK2"/>
<accession>A0A8X6HBK2</accession>
<organism evidence="2 3">
    <name type="scientific">Trichonephila clavata</name>
    <name type="common">Joro spider</name>
    <name type="synonym">Nephila clavata</name>
    <dbReference type="NCBI Taxonomy" id="2740835"/>
    <lineage>
        <taxon>Eukaryota</taxon>
        <taxon>Metazoa</taxon>
        <taxon>Ecdysozoa</taxon>
        <taxon>Arthropoda</taxon>
        <taxon>Chelicerata</taxon>
        <taxon>Arachnida</taxon>
        <taxon>Araneae</taxon>
        <taxon>Araneomorphae</taxon>
        <taxon>Entelegynae</taxon>
        <taxon>Araneoidea</taxon>
        <taxon>Nephilidae</taxon>
        <taxon>Trichonephila</taxon>
    </lineage>
</organism>
<evidence type="ECO:0000313" key="2">
    <source>
        <dbReference type="EMBL" id="GFQ83514.1"/>
    </source>
</evidence>
<gene>
    <name evidence="2" type="ORF">TNCT_634041</name>
</gene>
<feature type="signal peptide" evidence="1">
    <location>
        <begin position="1"/>
        <end position="23"/>
    </location>
</feature>
<protein>
    <submittedName>
        <fullName evidence="2">Uncharacterized protein</fullName>
    </submittedName>
</protein>
<dbReference type="EMBL" id="BMAO01012730">
    <property type="protein sequence ID" value="GFQ83514.1"/>
    <property type="molecule type" value="Genomic_DNA"/>
</dbReference>
<name>A0A8X6HBK2_TRICU</name>
<dbReference type="Proteomes" id="UP000887116">
    <property type="component" value="Unassembled WGS sequence"/>
</dbReference>
<keyword evidence="1" id="KW-0732">Signal</keyword>
<keyword evidence="3" id="KW-1185">Reference proteome</keyword>
<comment type="caution">
    <text evidence="2">The sequence shown here is derived from an EMBL/GenBank/DDBJ whole genome shotgun (WGS) entry which is preliminary data.</text>
</comment>